<evidence type="ECO:0000313" key="19">
    <source>
        <dbReference type="EMBL" id="KDR24025.1"/>
    </source>
</evidence>
<dbReference type="GO" id="GO:0003924">
    <property type="term" value="F:GTPase activity"/>
    <property type="evidence" value="ECO:0007669"/>
    <property type="project" value="InterPro"/>
</dbReference>
<dbReference type="Pfam" id="PF00009">
    <property type="entry name" value="GTP_EFTU"/>
    <property type="match status" value="1"/>
</dbReference>
<sequence>MASSVLNLNVGILGHVDCGKTTLAKALSTTASTASFDKNPQSQERGITIDLGFSSLLVDIPEHLKNSCLEEQLQLTLVDCPGHASLIRTIIGGAQIIDLMLLVIDITKGMQTQTAECLVVGEVTCQKMIVVLNKTDLLPEGQKQALIDKMTRKMKLTLQNSVFKDSPVVSVSAKPGGSEAVSASPPVGLQDLIETLQKFAFIPKRYVSSPFLFAVDHCFSVRGQGTVMTGTVLQGTVNINDTVEIPSIHVTRKVKSMQMFRKPVECSVQGDRIGLCVTQFDPRQLERGIACMPGYVPAISLAIVSVQKIKYFKGNVNTKAKFHISIGHETVMAKLSFFGLLQDFSNTSEDNAFDFNKEYKFQNELLPDPTNDDEGARAHEMPVKQFAMLEFEKPTLVVPKCLVIGSKLDSDIHAKTCRLAFWGHLLESVEDKNYSTTVLPKLKIYKEKCKCGVVDRACNQYQVIGKSMFKKETNIQLFVGLQVELSTGETGVIESSFGQSGKVKIHIPDGLKESTSVLLPSMTKKKGKHSDPQNTLPDPEPIKIVLHFRRYIYDPKKEIIQP</sequence>
<evidence type="ECO:0000256" key="5">
    <source>
        <dbReference type="ARBA" id="ARBA00015953"/>
    </source>
</evidence>
<evidence type="ECO:0000313" key="20">
    <source>
        <dbReference type="Proteomes" id="UP000027135"/>
    </source>
</evidence>
<evidence type="ECO:0000256" key="14">
    <source>
        <dbReference type="ARBA" id="ARBA00049117"/>
    </source>
</evidence>
<dbReference type="GO" id="GO:0005634">
    <property type="term" value="C:nucleus"/>
    <property type="evidence" value="ECO:0007669"/>
    <property type="project" value="UniProtKB-SubCell"/>
</dbReference>
<keyword evidence="8" id="KW-0597">Phosphoprotein</keyword>
<reference evidence="19 20" key="1">
    <citation type="journal article" date="2014" name="Nat. Commun.">
        <title>Molecular traces of alternative social organization in a termite genome.</title>
        <authorList>
            <person name="Terrapon N."/>
            <person name="Li C."/>
            <person name="Robertson H.M."/>
            <person name="Ji L."/>
            <person name="Meng X."/>
            <person name="Booth W."/>
            <person name="Chen Z."/>
            <person name="Childers C.P."/>
            <person name="Glastad K.M."/>
            <person name="Gokhale K."/>
            <person name="Gowin J."/>
            <person name="Gronenberg W."/>
            <person name="Hermansen R.A."/>
            <person name="Hu H."/>
            <person name="Hunt B.G."/>
            <person name="Huylmans A.K."/>
            <person name="Khalil S.M."/>
            <person name="Mitchell R.D."/>
            <person name="Munoz-Torres M.C."/>
            <person name="Mustard J.A."/>
            <person name="Pan H."/>
            <person name="Reese J.T."/>
            <person name="Scharf M.E."/>
            <person name="Sun F."/>
            <person name="Vogel H."/>
            <person name="Xiao J."/>
            <person name="Yang W."/>
            <person name="Yang Z."/>
            <person name="Yang Z."/>
            <person name="Zhou J."/>
            <person name="Zhu J."/>
            <person name="Brent C.S."/>
            <person name="Elsik C.G."/>
            <person name="Goodisman M.A."/>
            <person name="Liberles D.A."/>
            <person name="Roe R.M."/>
            <person name="Vargo E.L."/>
            <person name="Vilcinskas A."/>
            <person name="Wang J."/>
            <person name="Bornberg-Bauer E."/>
            <person name="Korb J."/>
            <person name="Zhang G."/>
            <person name="Liebig J."/>
        </authorList>
    </citation>
    <scope>NUCLEOTIDE SEQUENCE [LARGE SCALE GENOMIC DNA]</scope>
    <source>
        <tissue evidence="19">Whole organism</tissue>
    </source>
</reference>
<keyword evidence="20" id="KW-1185">Reference proteome</keyword>
<dbReference type="Pfam" id="PF21208">
    <property type="entry name" value="euk_SelB_III"/>
    <property type="match status" value="1"/>
</dbReference>
<dbReference type="STRING" id="136037.A0A067RT86"/>
<dbReference type="FunCoup" id="A0A067RT86">
    <property type="interactions" value="464"/>
</dbReference>
<dbReference type="CDD" id="cd01889">
    <property type="entry name" value="SelB_euk"/>
    <property type="match status" value="1"/>
</dbReference>
<feature type="domain" description="Tr-type G" evidence="18">
    <location>
        <begin position="5"/>
        <end position="204"/>
    </location>
</feature>
<evidence type="ECO:0000256" key="11">
    <source>
        <dbReference type="ARBA" id="ARBA00022917"/>
    </source>
</evidence>
<dbReference type="AlphaFoldDB" id="A0A067RT86"/>
<dbReference type="InterPro" id="IPR049393">
    <property type="entry name" value="eEFSec_III"/>
</dbReference>
<protein>
    <recommendedName>
        <fullName evidence="5">Selenocysteine-specific elongation factor</fullName>
    </recommendedName>
    <alternativeName>
        <fullName evidence="17">Elongation factor sec</fullName>
    </alternativeName>
    <alternativeName>
        <fullName evidence="16">Eukaryotic elongation factor, selenocysteine-tRNA-specific</fullName>
    </alternativeName>
</protein>
<dbReference type="Gene3D" id="3.40.50.300">
    <property type="entry name" value="P-loop containing nucleotide triphosphate hydrolases"/>
    <property type="match status" value="1"/>
</dbReference>
<organism evidence="19 20">
    <name type="scientific">Zootermopsis nevadensis</name>
    <name type="common">Dampwood termite</name>
    <dbReference type="NCBI Taxonomy" id="136037"/>
    <lineage>
        <taxon>Eukaryota</taxon>
        <taxon>Metazoa</taxon>
        <taxon>Ecdysozoa</taxon>
        <taxon>Arthropoda</taxon>
        <taxon>Hexapoda</taxon>
        <taxon>Insecta</taxon>
        <taxon>Pterygota</taxon>
        <taxon>Neoptera</taxon>
        <taxon>Polyneoptera</taxon>
        <taxon>Dictyoptera</taxon>
        <taxon>Blattodea</taxon>
        <taxon>Blattoidea</taxon>
        <taxon>Termitoidae</taxon>
        <taxon>Termopsidae</taxon>
        <taxon>Zootermopsis</taxon>
    </lineage>
</organism>
<dbReference type="PRINTS" id="PR00315">
    <property type="entry name" value="ELONGATNFCT"/>
</dbReference>
<keyword evidence="10" id="KW-0378">Hydrolase</keyword>
<keyword evidence="7" id="KW-0963">Cytoplasm</keyword>
<comment type="cofactor">
    <cofactor evidence="1">
        <name>Mn(2+)</name>
        <dbReference type="ChEBI" id="CHEBI:29035"/>
    </cofactor>
</comment>
<dbReference type="SUPFAM" id="SSF50447">
    <property type="entry name" value="Translation proteins"/>
    <property type="match status" value="1"/>
</dbReference>
<keyword evidence="19" id="KW-0251">Elongation factor</keyword>
<comment type="function">
    <text evidence="15">Translation factor required for the incorporation of the rare amino acid selenocysteine encoded by UGA codons. Replaces the eRF1-eRF3-GTP ternary complex for the insertion of selenocysteine directed by the UGA codon. Insertion of selenocysteine at UGA codons is mediated by SECISBP2 and EEFSEC: SECISBP2 (1) specifically binds the SECIS sequence once the 80S ribosome encounters an in-frame UGA codon and (2) contacts the RPS27A/eS31 of the 40S ribosome before ribosome stalling. (3) GTP-bound EEFSEC then delivers selenocysteinyl-tRNA(Sec) to the 80S ribosome and adopts a preaccommodated state conformation. (4) After GTP hydrolysis, EEFSEC dissociates from the assembly, selenocysteinyl-tRNA(Sec) accommodates, and peptide bond synthesis and selenoprotein elongation occur.</text>
</comment>
<evidence type="ECO:0000256" key="3">
    <source>
        <dbReference type="ARBA" id="ARBA00004123"/>
    </source>
</evidence>
<dbReference type="InterPro" id="IPR005225">
    <property type="entry name" value="Small_GTP-bd"/>
</dbReference>
<dbReference type="Pfam" id="PF03144">
    <property type="entry name" value="GTP_EFTU_D2"/>
    <property type="match status" value="1"/>
</dbReference>
<keyword evidence="11" id="KW-0648">Protein biosynthesis</keyword>
<accession>A0A067RT86</accession>
<proteinExistence type="predicted"/>
<evidence type="ECO:0000256" key="10">
    <source>
        <dbReference type="ARBA" id="ARBA00022801"/>
    </source>
</evidence>
<dbReference type="SUPFAM" id="SSF52540">
    <property type="entry name" value="P-loop containing nucleoside triphosphate hydrolases"/>
    <property type="match status" value="1"/>
</dbReference>
<dbReference type="PANTHER" id="PTHR43721:SF11">
    <property type="entry name" value="SELENOCYSTEINE-SPECIFIC ELONGATION FACTOR"/>
    <property type="match status" value="1"/>
</dbReference>
<dbReference type="InterPro" id="IPR004161">
    <property type="entry name" value="EFTu-like_2"/>
</dbReference>
<dbReference type="InterPro" id="IPR009000">
    <property type="entry name" value="Transl_B-barrel_sf"/>
</dbReference>
<keyword evidence="13" id="KW-0539">Nucleus</keyword>
<evidence type="ECO:0000256" key="1">
    <source>
        <dbReference type="ARBA" id="ARBA00001936"/>
    </source>
</evidence>
<keyword evidence="6" id="KW-0488">Methylation</keyword>
<dbReference type="GO" id="GO:0005737">
    <property type="term" value="C:cytoplasm"/>
    <property type="evidence" value="ECO:0007669"/>
    <property type="project" value="UniProtKB-SubCell"/>
</dbReference>
<dbReference type="Pfam" id="PF21131">
    <property type="entry name" value="eEFSec_4th"/>
    <property type="match status" value="1"/>
</dbReference>
<evidence type="ECO:0000256" key="8">
    <source>
        <dbReference type="ARBA" id="ARBA00022553"/>
    </source>
</evidence>
<dbReference type="InParanoid" id="A0A067RT86"/>
<keyword evidence="12" id="KW-0342">GTP-binding</keyword>
<dbReference type="EMBL" id="KK852430">
    <property type="protein sequence ID" value="KDR24025.1"/>
    <property type="molecule type" value="Genomic_DNA"/>
</dbReference>
<evidence type="ECO:0000256" key="17">
    <source>
        <dbReference type="ARBA" id="ARBA00082387"/>
    </source>
</evidence>
<evidence type="ECO:0000256" key="16">
    <source>
        <dbReference type="ARBA" id="ARBA00076506"/>
    </source>
</evidence>
<dbReference type="PROSITE" id="PS51722">
    <property type="entry name" value="G_TR_2"/>
    <property type="match status" value="1"/>
</dbReference>
<comment type="catalytic activity">
    <reaction evidence="14">
        <text>GTP + H2O = GDP + phosphate + H(+)</text>
        <dbReference type="Rhea" id="RHEA:19669"/>
        <dbReference type="ChEBI" id="CHEBI:15377"/>
        <dbReference type="ChEBI" id="CHEBI:15378"/>
        <dbReference type="ChEBI" id="CHEBI:37565"/>
        <dbReference type="ChEBI" id="CHEBI:43474"/>
        <dbReference type="ChEBI" id="CHEBI:58189"/>
    </reaction>
    <physiologicalReaction direction="left-to-right" evidence="14">
        <dbReference type="Rhea" id="RHEA:19670"/>
    </physiologicalReaction>
</comment>
<gene>
    <name evidence="19" type="ORF">L798_07760</name>
</gene>
<evidence type="ECO:0000256" key="15">
    <source>
        <dbReference type="ARBA" id="ARBA00054716"/>
    </source>
</evidence>
<evidence type="ECO:0000256" key="4">
    <source>
        <dbReference type="ARBA" id="ARBA00004496"/>
    </source>
</evidence>
<evidence type="ECO:0000256" key="7">
    <source>
        <dbReference type="ARBA" id="ARBA00022490"/>
    </source>
</evidence>
<dbReference type="CDD" id="cd04094">
    <property type="entry name" value="eSelB_III"/>
    <property type="match status" value="1"/>
</dbReference>
<evidence type="ECO:0000256" key="2">
    <source>
        <dbReference type="ARBA" id="ARBA00001946"/>
    </source>
</evidence>
<keyword evidence="9" id="KW-0547">Nucleotide-binding</keyword>
<dbReference type="OrthoDB" id="2067at2759"/>
<dbReference type="eggNOG" id="KOG0461">
    <property type="taxonomic scope" value="Eukaryota"/>
</dbReference>
<dbReference type="GO" id="GO:0005525">
    <property type="term" value="F:GTP binding"/>
    <property type="evidence" value="ECO:0007669"/>
    <property type="project" value="UniProtKB-KW"/>
</dbReference>
<dbReference type="InterPro" id="IPR000795">
    <property type="entry name" value="T_Tr_GTP-bd_dom"/>
</dbReference>
<comment type="cofactor">
    <cofactor evidence="2">
        <name>Mg(2+)</name>
        <dbReference type="ChEBI" id="CHEBI:18420"/>
    </cofactor>
</comment>
<dbReference type="OMA" id="CFAIKGQ"/>
<comment type="subcellular location">
    <subcellularLocation>
        <location evidence="4">Cytoplasm</location>
    </subcellularLocation>
    <subcellularLocation>
        <location evidence="3">Nucleus</location>
    </subcellularLocation>
</comment>
<dbReference type="NCBIfam" id="TIGR00231">
    <property type="entry name" value="small_GTP"/>
    <property type="match status" value="1"/>
</dbReference>
<evidence type="ECO:0000259" key="18">
    <source>
        <dbReference type="PROSITE" id="PS51722"/>
    </source>
</evidence>
<dbReference type="GO" id="GO:0003746">
    <property type="term" value="F:translation elongation factor activity"/>
    <property type="evidence" value="ECO:0007669"/>
    <property type="project" value="UniProtKB-KW"/>
</dbReference>
<dbReference type="FunFam" id="3.40.50.300:FF:000900">
    <property type="entry name" value="Eukaryotic elongation factor, selenocysteine-tRNA-specific"/>
    <property type="match status" value="1"/>
</dbReference>
<dbReference type="PANTHER" id="PTHR43721">
    <property type="entry name" value="ELONGATION FACTOR TU-RELATED"/>
    <property type="match status" value="1"/>
</dbReference>
<dbReference type="Proteomes" id="UP000027135">
    <property type="component" value="Unassembled WGS sequence"/>
</dbReference>
<evidence type="ECO:0000256" key="12">
    <source>
        <dbReference type="ARBA" id="ARBA00023134"/>
    </source>
</evidence>
<dbReference type="FunFam" id="2.40.30.10:FF:000052">
    <property type="entry name" value="Selenocysteine-specific elongation factor EF-Sec"/>
    <property type="match status" value="1"/>
</dbReference>
<dbReference type="InterPro" id="IPR049394">
    <property type="entry name" value="eEFSec_C"/>
</dbReference>
<evidence type="ECO:0000256" key="9">
    <source>
        <dbReference type="ARBA" id="ARBA00022741"/>
    </source>
</evidence>
<evidence type="ECO:0000256" key="6">
    <source>
        <dbReference type="ARBA" id="ARBA00022481"/>
    </source>
</evidence>
<dbReference type="InterPro" id="IPR027417">
    <property type="entry name" value="P-loop_NTPase"/>
</dbReference>
<evidence type="ECO:0000256" key="13">
    <source>
        <dbReference type="ARBA" id="ARBA00023242"/>
    </source>
</evidence>
<dbReference type="InterPro" id="IPR050055">
    <property type="entry name" value="EF-Tu_GTPase"/>
</dbReference>
<dbReference type="Gene3D" id="2.40.30.10">
    <property type="entry name" value="Translation factors"/>
    <property type="match status" value="2"/>
</dbReference>
<dbReference type="GO" id="GO:0001514">
    <property type="term" value="P:selenocysteine incorporation"/>
    <property type="evidence" value="ECO:0007669"/>
    <property type="project" value="TreeGrafter"/>
</dbReference>
<name>A0A067RT86_ZOONE</name>
<dbReference type="CDD" id="cd03696">
    <property type="entry name" value="SelB_II"/>
    <property type="match status" value="1"/>
</dbReference>